<comment type="cofactor">
    <cofactor evidence="1">
        <name>Mg(2+)</name>
        <dbReference type="ChEBI" id="CHEBI:18420"/>
    </cofactor>
</comment>
<dbReference type="SUPFAM" id="SSF89562">
    <property type="entry name" value="RraA-like"/>
    <property type="match status" value="1"/>
</dbReference>
<feature type="binding site" evidence="1">
    <location>
        <position position="140"/>
    </location>
    <ligand>
        <name>Mg(2+)</name>
        <dbReference type="ChEBI" id="CHEBI:18420"/>
    </ligand>
</feature>
<proteinExistence type="predicted"/>
<reference evidence="2 3" key="1">
    <citation type="journal article" date="2016" name="Fungal Biol.">
        <title>The genome of Xylona heveae provides a window into fungal endophytism.</title>
        <authorList>
            <person name="Gazis R."/>
            <person name="Kuo A."/>
            <person name="Riley R."/>
            <person name="LaButti K."/>
            <person name="Lipzen A."/>
            <person name="Lin J."/>
            <person name="Amirebrahimi M."/>
            <person name="Hesse C.N."/>
            <person name="Spatafora J.W."/>
            <person name="Henrissat B."/>
            <person name="Hainaut M."/>
            <person name="Grigoriev I.V."/>
            <person name="Hibbett D.S."/>
        </authorList>
    </citation>
    <scope>NUCLEOTIDE SEQUENCE [LARGE SCALE GENOMIC DNA]</scope>
    <source>
        <strain evidence="2 3">TC161</strain>
    </source>
</reference>
<evidence type="ECO:0000313" key="3">
    <source>
        <dbReference type="Proteomes" id="UP000076632"/>
    </source>
</evidence>
<dbReference type="CDD" id="cd16841">
    <property type="entry name" value="RraA_family"/>
    <property type="match status" value="1"/>
</dbReference>
<dbReference type="Proteomes" id="UP000076632">
    <property type="component" value="Unassembled WGS sequence"/>
</dbReference>
<dbReference type="AlphaFoldDB" id="A0A164ZKF6"/>
<accession>A0A164ZKF6</accession>
<evidence type="ECO:0000256" key="1">
    <source>
        <dbReference type="PIRSR" id="PIRSR605493-1"/>
    </source>
</evidence>
<dbReference type="InParanoid" id="A0A164ZKF6"/>
<dbReference type="Gene3D" id="3.50.30.40">
    <property type="entry name" value="Ribonuclease E inhibitor RraA/RraA-like"/>
    <property type="match status" value="1"/>
</dbReference>
<name>A0A164ZKF6_XYLHT</name>
<dbReference type="GO" id="GO:0008948">
    <property type="term" value="F:oxaloacetate decarboxylase activity"/>
    <property type="evidence" value="ECO:0007669"/>
    <property type="project" value="TreeGrafter"/>
</dbReference>
<dbReference type="PANTHER" id="PTHR33254">
    <property type="entry name" value="4-HYDROXY-4-METHYL-2-OXOGLUTARATE ALDOLASE 3-RELATED"/>
    <property type="match status" value="1"/>
</dbReference>
<sequence length="241" mass="25886">MLFEELTILQSYSACDVSDALLKLNVPGAGLIPDMLPFAPHAPYSADLDSQAKVVGPASTVAFVPKDPDQSSTQAFDPNTPMWIPNIPPGTHYVDLTSPETVVVMSQPPDQRCAVLGGIMAARMKVRGAKGVVVGGRVRDLRELRSVDLPIWAQSTSTVGTALEAKPYAIDVPISVNGRNIQPGDIMFCDPLEGVVVIPQKELENVLQLLPRLTEADDRVKEDIYQGGSVTAAFAKHRSSL</sequence>
<keyword evidence="3" id="KW-1185">Reference proteome</keyword>
<dbReference type="STRING" id="1328760.A0A164ZKF6"/>
<dbReference type="OMA" id="GQKNAVC"/>
<dbReference type="GeneID" id="28898666"/>
<dbReference type="InterPro" id="IPR036704">
    <property type="entry name" value="RraA/RraA-like_sf"/>
</dbReference>
<dbReference type="EMBL" id="KV407467">
    <property type="protein sequence ID" value="KZF19203.1"/>
    <property type="molecule type" value="Genomic_DNA"/>
</dbReference>
<dbReference type="Pfam" id="PF03737">
    <property type="entry name" value="RraA-like"/>
    <property type="match status" value="1"/>
</dbReference>
<dbReference type="GO" id="GO:0047443">
    <property type="term" value="F:4-hydroxy-4-methyl-2-oxoglutarate aldolase activity"/>
    <property type="evidence" value="ECO:0007669"/>
    <property type="project" value="TreeGrafter"/>
</dbReference>
<keyword evidence="1" id="KW-0460">Magnesium</keyword>
<dbReference type="GO" id="GO:0046872">
    <property type="term" value="F:metal ion binding"/>
    <property type="evidence" value="ECO:0007669"/>
    <property type="project" value="UniProtKB-KW"/>
</dbReference>
<dbReference type="FunCoup" id="A0A164ZKF6">
    <property type="interactions" value="10"/>
</dbReference>
<dbReference type="InterPro" id="IPR005493">
    <property type="entry name" value="RraA/RraA-like"/>
</dbReference>
<protein>
    <submittedName>
        <fullName evidence="2">DlpA domain protein</fullName>
    </submittedName>
</protein>
<evidence type="ECO:0000313" key="2">
    <source>
        <dbReference type="EMBL" id="KZF19203.1"/>
    </source>
</evidence>
<dbReference type="RefSeq" id="XP_018184758.1">
    <property type="nucleotide sequence ID" value="XM_018333529.1"/>
</dbReference>
<keyword evidence="1" id="KW-0479">Metal-binding</keyword>
<feature type="binding site" evidence="1">
    <location>
        <position position="139"/>
    </location>
    <ligand>
        <name>substrate</name>
    </ligand>
</feature>
<dbReference type="OrthoDB" id="1476984at2759"/>
<organism evidence="2 3">
    <name type="scientific">Xylona heveae (strain CBS 132557 / TC161)</name>
    <dbReference type="NCBI Taxonomy" id="1328760"/>
    <lineage>
        <taxon>Eukaryota</taxon>
        <taxon>Fungi</taxon>
        <taxon>Dikarya</taxon>
        <taxon>Ascomycota</taxon>
        <taxon>Pezizomycotina</taxon>
        <taxon>Xylonomycetes</taxon>
        <taxon>Xylonales</taxon>
        <taxon>Xylonaceae</taxon>
        <taxon>Xylona</taxon>
    </lineage>
</organism>
<dbReference type="PANTHER" id="PTHR33254:SF4">
    <property type="entry name" value="4-HYDROXY-4-METHYL-2-OXOGLUTARATE ALDOLASE 3-RELATED"/>
    <property type="match status" value="1"/>
</dbReference>
<gene>
    <name evidence="2" type="ORF">L228DRAFT_251310</name>
</gene>
<feature type="binding site" evidence="1">
    <location>
        <begin position="117"/>
        <end position="120"/>
    </location>
    <ligand>
        <name>substrate</name>
    </ligand>
</feature>